<sequence length="58" mass="6700">MDTIKRKKLLSSVTIQYHDDMYKVVSELNHTLKDRGLIFGLSLNKQEQTKATLSIYEG</sequence>
<dbReference type="STRING" id="1464122.SAMN05421737_103115"/>
<proteinExistence type="predicted"/>
<evidence type="ECO:0000313" key="2">
    <source>
        <dbReference type="Proteomes" id="UP000242662"/>
    </source>
</evidence>
<dbReference type="Pfam" id="PF14084">
    <property type="entry name" value="DUF4264"/>
    <property type="match status" value="1"/>
</dbReference>
<dbReference type="AlphaFoldDB" id="A0A1G6HCP3"/>
<reference evidence="2" key="1">
    <citation type="submission" date="2016-09" db="EMBL/GenBank/DDBJ databases">
        <authorList>
            <person name="Varghese N."/>
            <person name="Submissions S."/>
        </authorList>
    </citation>
    <scope>NUCLEOTIDE SEQUENCE [LARGE SCALE GENOMIC DNA]</scope>
    <source>
        <strain evidence="2">25nlg</strain>
    </source>
</reference>
<accession>A0A1G6HCP3</accession>
<evidence type="ECO:0008006" key="3">
    <source>
        <dbReference type="Google" id="ProtNLM"/>
    </source>
</evidence>
<keyword evidence="2" id="KW-1185">Reference proteome</keyword>
<dbReference type="PIRSF" id="PIRSF036698">
    <property type="entry name" value="UCP036698"/>
    <property type="match status" value="1"/>
</dbReference>
<evidence type="ECO:0000313" key="1">
    <source>
        <dbReference type="EMBL" id="SDB91206.1"/>
    </source>
</evidence>
<organism evidence="1 2">
    <name type="scientific">Shouchella lonarensis</name>
    <dbReference type="NCBI Taxonomy" id="1464122"/>
    <lineage>
        <taxon>Bacteria</taxon>
        <taxon>Bacillati</taxon>
        <taxon>Bacillota</taxon>
        <taxon>Bacilli</taxon>
        <taxon>Bacillales</taxon>
        <taxon>Bacillaceae</taxon>
        <taxon>Shouchella</taxon>
    </lineage>
</organism>
<protein>
    <recommendedName>
        <fullName evidence="3">DUF4264 domain-containing protein</fullName>
    </recommendedName>
</protein>
<dbReference type="EMBL" id="FMYM01000003">
    <property type="protein sequence ID" value="SDB91206.1"/>
    <property type="molecule type" value="Genomic_DNA"/>
</dbReference>
<gene>
    <name evidence="1" type="ORF">SAMN05421737_103115</name>
</gene>
<dbReference type="InterPro" id="IPR012190">
    <property type="entry name" value="UCP036698"/>
</dbReference>
<name>A0A1G6HCP3_9BACI</name>
<dbReference type="RefSeq" id="WP_090774977.1">
    <property type="nucleotide sequence ID" value="NZ_FMYM01000003.1"/>
</dbReference>
<dbReference type="OrthoDB" id="2382360at2"/>
<dbReference type="Proteomes" id="UP000242662">
    <property type="component" value="Unassembled WGS sequence"/>
</dbReference>